<keyword evidence="6 10" id="KW-0319">Glycerol metabolism</keyword>
<dbReference type="EMBL" id="MUXN01000008">
    <property type="protein sequence ID" value="OOC06329.1"/>
    <property type="molecule type" value="Genomic_DNA"/>
</dbReference>
<evidence type="ECO:0000313" key="14">
    <source>
        <dbReference type="EMBL" id="EMD22120.1"/>
    </source>
</evidence>
<keyword evidence="17" id="KW-1185">Reference proteome</keyword>
<feature type="binding site" evidence="10">
    <location>
        <position position="278"/>
    </location>
    <ligand>
        <name>ADP</name>
        <dbReference type="ChEBI" id="CHEBI:456216"/>
    </ligand>
</feature>
<dbReference type="GO" id="GO:0004370">
    <property type="term" value="F:glycerol kinase activity"/>
    <property type="evidence" value="ECO:0007669"/>
    <property type="project" value="UniProtKB-UniRule"/>
</dbReference>
<dbReference type="OrthoDB" id="9805576at2"/>
<feature type="binding site" evidence="10">
    <location>
        <position position="144"/>
    </location>
    <ligand>
        <name>glycerol</name>
        <dbReference type="ChEBI" id="CHEBI:17754"/>
    </ligand>
</feature>
<dbReference type="InterPro" id="IPR005999">
    <property type="entry name" value="Glycerol_kin"/>
</dbReference>
<dbReference type="PIRSF" id="PIRSF000538">
    <property type="entry name" value="GlpK"/>
    <property type="match status" value="1"/>
</dbReference>
<reference evidence="14 16" key="1">
    <citation type="submission" date="2012-10" db="EMBL/GenBank/DDBJ databases">
        <title>Genome assembly of Amycolatopsis azurea DSM 43854.</title>
        <authorList>
            <person name="Khatri I."/>
            <person name="Kaur I."/>
            <person name="Subramanian S."/>
            <person name="Mayilraj S."/>
        </authorList>
    </citation>
    <scope>NUCLEOTIDE SEQUENCE [LARGE SCALE GENOMIC DNA]</scope>
    <source>
        <strain evidence="14 16">DSM 43854</strain>
    </source>
</reference>
<dbReference type="PANTHER" id="PTHR10196">
    <property type="entry name" value="SUGAR KINASE"/>
    <property type="match status" value="1"/>
</dbReference>
<gene>
    <name evidence="10" type="primary">glpK</name>
    <name evidence="15" type="ORF">B0293_12580</name>
    <name evidence="14" type="ORF">C791_0443</name>
</gene>
<evidence type="ECO:0000313" key="17">
    <source>
        <dbReference type="Proteomes" id="UP000188551"/>
    </source>
</evidence>
<feature type="binding site" evidence="10">
    <location>
        <position position="83"/>
    </location>
    <ligand>
        <name>glycerol</name>
        <dbReference type="ChEBI" id="CHEBI:17754"/>
    </ligand>
</feature>
<dbReference type="RefSeq" id="WP_005167726.1">
    <property type="nucleotide sequence ID" value="NZ_ANMG01000105.1"/>
</dbReference>
<evidence type="ECO:0000256" key="9">
    <source>
        <dbReference type="ARBA" id="ARBA00054633"/>
    </source>
</evidence>
<feature type="binding site" evidence="10">
    <location>
        <position position="256"/>
    </location>
    <ligand>
        <name>glycerol</name>
        <dbReference type="ChEBI" id="CHEBI:17754"/>
    </ligand>
</feature>
<feature type="binding site" evidence="10">
    <location>
        <position position="326"/>
    </location>
    <ligand>
        <name>ATP</name>
        <dbReference type="ChEBI" id="CHEBI:30616"/>
    </ligand>
</feature>
<dbReference type="SUPFAM" id="SSF53067">
    <property type="entry name" value="Actin-like ATPase domain"/>
    <property type="match status" value="2"/>
</dbReference>
<evidence type="ECO:0000256" key="7">
    <source>
        <dbReference type="ARBA" id="ARBA00022840"/>
    </source>
</evidence>
<feature type="domain" description="Carbohydrate kinase FGGY C-terminal" evidence="13">
    <location>
        <begin position="273"/>
        <end position="462"/>
    </location>
</feature>
<dbReference type="InterPro" id="IPR018483">
    <property type="entry name" value="Carb_kinase_FGGY_CS"/>
</dbReference>
<feature type="binding site" evidence="10">
    <location>
        <position position="278"/>
    </location>
    <ligand>
        <name>ATP</name>
        <dbReference type="ChEBI" id="CHEBI:30616"/>
    </ligand>
</feature>
<comment type="activity regulation">
    <text evidence="10">Inhibited by fructose 1,6-bisphosphate (FBP).</text>
</comment>
<keyword evidence="7 10" id="KW-0067">ATP-binding</keyword>
<evidence type="ECO:0000256" key="10">
    <source>
        <dbReference type="HAMAP-Rule" id="MF_00186"/>
    </source>
</evidence>
<dbReference type="InterPro" id="IPR018485">
    <property type="entry name" value="FGGY_C"/>
</dbReference>
<feature type="binding site" evidence="10">
    <location>
        <position position="423"/>
    </location>
    <ligand>
        <name>ATP</name>
        <dbReference type="ChEBI" id="CHEBI:30616"/>
    </ligand>
</feature>
<evidence type="ECO:0000256" key="11">
    <source>
        <dbReference type="RuleBase" id="RU003733"/>
    </source>
</evidence>
<dbReference type="GO" id="GO:0006072">
    <property type="term" value="P:glycerol-3-phosphate metabolic process"/>
    <property type="evidence" value="ECO:0007669"/>
    <property type="project" value="InterPro"/>
</dbReference>
<dbReference type="InterPro" id="IPR018484">
    <property type="entry name" value="FGGY_N"/>
</dbReference>
<dbReference type="Proteomes" id="UP000188551">
    <property type="component" value="Unassembled WGS sequence"/>
</dbReference>
<dbReference type="Pfam" id="PF02782">
    <property type="entry name" value="FGGY_C"/>
    <property type="match status" value="1"/>
</dbReference>
<dbReference type="InterPro" id="IPR043129">
    <property type="entry name" value="ATPase_NBD"/>
</dbReference>
<keyword evidence="3 10" id="KW-0808">Transferase</keyword>
<feature type="binding site" evidence="10">
    <location>
        <position position="423"/>
    </location>
    <ligand>
        <name>ADP</name>
        <dbReference type="ChEBI" id="CHEBI:456216"/>
    </ligand>
</feature>
<dbReference type="FunFam" id="3.30.420.40:FF:000007">
    <property type="entry name" value="Glycerol kinase"/>
    <property type="match status" value="1"/>
</dbReference>
<dbReference type="NCBIfam" id="TIGR01311">
    <property type="entry name" value="glycerol_kin"/>
    <property type="match status" value="1"/>
</dbReference>
<feature type="binding site" evidence="10">
    <location>
        <position position="82"/>
    </location>
    <ligand>
        <name>glycerol</name>
        <dbReference type="ChEBI" id="CHEBI:17754"/>
    </ligand>
</feature>
<dbReference type="PROSITE" id="PS00933">
    <property type="entry name" value="FGGY_KINASES_1"/>
    <property type="match status" value="1"/>
</dbReference>
<dbReference type="HAMAP" id="MF_00186">
    <property type="entry name" value="Glycerol_kin"/>
    <property type="match status" value="1"/>
</dbReference>
<evidence type="ECO:0000259" key="13">
    <source>
        <dbReference type="Pfam" id="PF02782"/>
    </source>
</evidence>
<feature type="binding site" evidence="10">
    <location>
        <position position="14"/>
    </location>
    <ligand>
        <name>ATP</name>
        <dbReference type="ChEBI" id="CHEBI:30616"/>
    </ligand>
</feature>
<sequence>MTSYVAAIDQGTTSTRCMIFDHSGRVVAVDQREHEQIFPKAGWVEHDAEEIWENTRAVAAGALAKGDLVAGDIVAVGITNQRETTLVWDRTTGKPVYNAIVWQDTRTDKIVSDLGALGPVSGADWLGSGQERYRAKVGLPLATYFSGPKIKWILDNVDGARARAEAGDLIFGNMDTWVLWNMTGGVDGGVHVTDPTNASRTMLMDLDTLAWDAEIAEEMTIPLSMLPEIRSSSETYGKVREKGALAGVPISGILGDQQAATFGQACLSPGEAKNTYGTGNFMLLNTGTEKVMSDNGLLTTVCYKIGSNDTVYALEGSIAVTGSLVQWLRDNLGLIGSAAEVEQHARTVEDNGGAYFVPAFSGLFAPYWRSDARGAIVGLTRFVNKGHISRAVLEATAFQSREVIDAMNADSGVPLKSLKVDGGMVVNELLMQFQADILGVPVIRPVVNETTALGAAYAAGLAVGFWKSEDDIRNNWAQDKQWDPSMDEARRESEYRNWKKAVTKTFDWVEGED</sequence>
<dbReference type="Proteomes" id="UP000014137">
    <property type="component" value="Unassembled WGS sequence"/>
</dbReference>
<dbReference type="UniPathway" id="UPA00618">
    <property type="reaction ID" value="UER00672"/>
</dbReference>
<evidence type="ECO:0000259" key="12">
    <source>
        <dbReference type="Pfam" id="PF00370"/>
    </source>
</evidence>
<feature type="binding site" evidence="10">
    <location>
        <position position="256"/>
    </location>
    <ligand>
        <name>sn-glycerol 3-phosphate</name>
        <dbReference type="ChEBI" id="CHEBI:57597"/>
    </ligand>
</feature>
<feature type="binding site" evidence="10">
    <location>
        <position position="12"/>
    </location>
    <ligand>
        <name>ATP</name>
        <dbReference type="ChEBI" id="CHEBI:30616"/>
    </ligand>
</feature>
<dbReference type="InterPro" id="IPR000577">
    <property type="entry name" value="Carb_kinase_FGGY"/>
</dbReference>
<evidence type="ECO:0000256" key="8">
    <source>
        <dbReference type="ARBA" id="ARBA00052101"/>
    </source>
</evidence>
<evidence type="ECO:0000256" key="4">
    <source>
        <dbReference type="ARBA" id="ARBA00022741"/>
    </source>
</evidence>
<keyword evidence="4 10" id="KW-0547">Nucleotide-binding</keyword>
<reference evidence="15 17" key="2">
    <citation type="submission" date="2017-02" db="EMBL/GenBank/DDBJ databases">
        <title>Amycolatopsis azurea DSM 43854 draft genome.</title>
        <authorList>
            <person name="Mayilraj S."/>
        </authorList>
    </citation>
    <scope>NUCLEOTIDE SEQUENCE [LARGE SCALE GENOMIC DNA]</scope>
    <source>
        <strain evidence="15 17">DSM 43854</strain>
    </source>
</reference>
<dbReference type="Gene3D" id="3.30.420.40">
    <property type="match status" value="2"/>
</dbReference>
<feature type="binding site" evidence="10">
    <location>
        <position position="12"/>
    </location>
    <ligand>
        <name>sn-glycerol 3-phosphate</name>
        <dbReference type="ChEBI" id="CHEBI:57597"/>
    </ligand>
</feature>
<feature type="binding site" evidence="10">
    <location>
        <position position="322"/>
    </location>
    <ligand>
        <name>ATP</name>
        <dbReference type="ChEBI" id="CHEBI:30616"/>
    </ligand>
</feature>
<proteinExistence type="inferred from homology"/>
<dbReference type="CDD" id="cd07769">
    <property type="entry name" value="ASKHA_NBD_FGGY_GK"/>
    <property type="match status" value="1"/>
</dbReference>
<evidence type="ECO:0000313" key="15">
    <source>
        <dbReference type="EMBL" id="OOC06329.1"/>
    </source>
</evidence>
<evidence type="ECO:0000256" key="5">
    <source>
        <dbReference type="ARBA" id="ARBA00022777"/>
    </source>
</evidence>
<feature type="binding site" evidence="10">
    <location>
        <position position="83"/>
    </location>
    <ligand>
        <name>sn-glycerol 3-phosphate</name>
        <dbReference type="ChEBI" id="CHEBI:57597"/>
    </ligand>
</feature>
<dbReference type="PANTHER" id="PTHR10196:SF69">
    <property type="entry name" value="GLYCEROL KINASE"/>
    <property type="match status" value="1"/>
</dbReference>
<feature type="binding site" evidence="10">
    <location>
        <position position="16"/>
    </location>
    <ligand>
        <name>ADP</name>
        <dbReference type="ChEBI" id="CHEBI:456216"/>
    </ligand>
</feature>
<accession>M2PRF5</accession>
<feature type="binding site" evidence="10">
    <location>
        <position position="82"/>
    </location>
    <ligand>
        <name>sn-glycerol 3-phosphate</name>
        <dbReference type="ChEBI" id="CHEBI:57597"/>
    </ligand>
</feature>
<dbReference type="NCBIfam" id="NF000756">
    <property type="entry name" value="PRK00047.1"/>
    <property type="match status" value="1"/>
</dbReference>
<evidence type="ECO:0000256" key="3">
    <source>
        <dbReference type="ARBA" id="ARBA00022679"/>
    </source>
</evidence>
<comment type="pathway">
    <text evidence="1 10">Polyol metabolism; glycerol degradation via glycerol kinase pathway; sn-glycerol 3-phosphate from glycerol: step 1/1.</text>
</comment>
<feature type="binding site" evidence="10">
    <location>
        <position position="322"/>
    </location>
    <ligand>
        <name>ADP</name>
        <dbReference type="ChEBI" id="CHEBI:456216"/>
    </ligand>
</feature>
<evidence type="ECO:0000256" key="1">
    <source>
        <dbReference type="ARBA" id="ARBA00005190"/>
    </source>
</evidence>
<protein>
    <recommendedName>
        <fullName evidence="10">Glycerol kinase</fullName>
        <ecNumber evidence="10">2.7.1.30</ecNumber>
    </recommendedName>
    <alternativeName>
        <fullName evidence="10">ATP:glycerol 3-phosphotransferase</fullName>
    </alternativeName>
    <alternativeName>
        <fullName evidence="10">Glycerokinase</fullName>
        <shortName evidence="10">GK</shortName>
    </alternativeName>
</protein>
<name>M2PRF5_9PSEU</name>
<dbReference type="AlphaFoldDB" id="M2PRF5"/>
<dbReference type="GO" id="GO:0005829">
    <property type="term" value="C:cytosol"/>
    <property type="evidence" value="ECO:0007669"/>
    <property type="project" value="TreeGrafter"/>
</dbReference>
<comment type="function">
    <text evidence="9 10">Key enzyme in the regulation of glycerol uptake and metabolism. Catalyzes the phosphorylation of glycerol to yield sn-glycerol 3-phosphate.</text>
</comment>
<evidence type="ECO:0000256" key="6">
    <source>
        <dbReference type="ARBA" id="ARBA00022798"/>
    </source>
</evidence>
<feature type="domain" description="Carbohydrate kinase FGGY N-terminal" evidence="12">
    <location>
        <begin position="4"/>
        <end position="263"/>
    </location>
</feature>
<dbReference type="PATRIC" id="fig|1238180.3.peg.8174"/>
<feature type="binding site" evidence="10">
    <location>
        <position position="257"/>
    </location>
    <ligand>
        <name>glycerol</name>
        <dbReference type="ChEBI" id="CHEBI:17754"/>
    </ligand>
</feature>
<evidence type="ECO:0000256" key="2">
    <source>
        <dbReference type="ARBA" id="ARBA00009156"/>
    </source>
</evidence>
<dbReference type="FunFam" id="3.30.420.40:FF:000008">
    <property type="entry name" value="Glycerol kinase"/>
    <property type="match status" value="1"/>
</dbReference>
<evidence type="ECO:0000313" key="16">
    <source>
        <dbReference type="Proteomes" id="UP000014137"/>
    </source>
</evidence>
<dbReference type="Pfam" id="PF00370">
    <property type="entry name" value="FGGY_N"/>
    <property type="match status" value="1"/>
</dbReference>
<feature type="binding site" evidence="10">
    <location>
        <position position="13"/>
    </location>
    <ligand>
        <name>ATP</name>
        <dbReference type="ChEBI" id="CHEBI:30616"/>
    </ligand>
</feature>
<comment type="caution">
    <text evidence="14">The sequence shown here is derived from an EMBL/GenBank/DDBJ whole genome shotgun (WGS) entry which is preliminary data.</text>
</comment>
<dbReference type="GO" id="GO:0019563">
    <property type="term" value="P:glycerol catabolic process"/>
    <property type="evidence" value="ECO:0007669"/>
    <property type="project" value="UniProtKB-UniRule"/>
</dbReference>
<organism evidence="14 16">
    <name type="scientific">Amycolatopsis azurea DSM 43854</name>
    <dbReference type="NCBI Taxonomy" id="1238180"/>
    <lineage>
        <taxon>Bacteria</taxon>
        <taxon>Bacillati</taxon>
        <taxon>Actinomycetota</taxon>
        <taxon>Actinomycetes</taxon>
        <taxon>Pseudonocardiales</taxon>
        <taxon>Pseudonocardiaceae</taxon>
        <taxon>Amycolatopsis</taxon>
    </lineage>
</organism>
<dbReference type="PROSITE" id="PS00445">
    <property type="entry name" value="FGGY_KINASES_2"/>
    <property type="match status" value="1"/>
</dbReference>
<keyword evidence="5 10" id="KW-0418">Kinase</keyword>
<dbReference type="EC" id="2.7.1.30" evidence="10"/>
<comment type="similarity">
    <text evidence="2 10 11">Belongs to the FGGY kinase family.</text>
</comment>
<feature type="binding site" evidence="10">
    <location>
        <position position="427"/>
    </location>
    <ligand>
        <name>ADP</name>
        <dbReference type="ChEBI" id="CHEBI:456216"/>
    </ligand>
</feature>
<comment type="catalytic activity">
    <reaction evidence="8 10">
        <text>glycerol + ATP = sn-glycerol 3-phosphate + ADP + H(+)</text>
        <dbReference type="Rhea" id="RHEA:21644"/>
        <dbReference type="ChEBI" id="CHEBI:15378"/>
        <dbReference type="ChEBI" id="CHEBI:17754"/>
        <dbReference type="ChEBI" id="CHEBI:30616"/>
        <dbReference type="ChEBI" id="CHEBI:57597"/>
        <dbReference type="ChEBI" id="CHEBI:456216"/>
        <dbReference type="EC" id="2.7.1.30"/>
    </reaction>
</comment>
<dbReference type="GO" id="GO:0005524">
    <property type="term" value="F:ATP binding"/>
    <property type="evidence" value="ECO:0007669"/>
    <property type="project" value="UniProtKB-UniRule"/>
</dbReference>
<dbReference type="EMBL" id="ANMG01000105">
    <property type="protein sequence ID" value="EMD22120.1"/>
    <property type="molecule type" value="Genomic_DNA"/>
</dbReference>
<feature type="binding site" evidence="10">
    <location>
        <position position="12"/>
    </location>
    <ligand>
        <name>ADP</name>
        <dbReference type="ChEBI" id="CHEBI:456216"/>
    </ligand>
</feature>
<feature type="binding site" evidence="10">
    <location>
        <position position="144"/>
    </location>
    <ligand>
        <name>sn-glycerol 3-phosphate</name>
        <dbReference type="ChEBI" id="CHEBI:57597"/>
    </ligand>
</feature>